<keyword evidence="9" id="KW-1185">Reference proteome</keyword>
<accession>A0ABP0EFJ7</accession>
<evidence type="ECO:0000256" key="3">
    <source>
        <dbReference type="ARBA" id="ARBA00022692"/>
    </source>
</evidence>
<evidence type="ECO:0000313" key="9">
    <source>
        <dbReference type="Proteomes" id="UP001497600"/>
    </source>
</evidence>
<evidence type="ECO:0000256" key="2">
    <source>
        <dbReference type="ARBA" id="ARBA00007322"/>
    </source>
</evidence>
<reference evidence="8 9" key="1">
    <citation type="submission" date="2024-01" db="EMBL/GenBank/DDBJ databases">
        <authorList>
            <consortium name="Genoscope - CEA"/>
            <person name="William W."/>
        </authorList>
    </citation>
    <scope>NUCLEOTIDE SEQUENCE [LARGE SCALE GENOMIC DNA]</scope>
    <source>
        <strain evidence="8 9">29B2s-10</strain>
    </source>
</reference>
<protein>
    <submittedName>
        <fullName evidence="8">Pore membrane protein of 33 kDa</fullName>
    </submittedName>
</protein>
<evidence type="ECO:0000256" key="4">
    <source>
        <dbReference type="ARBA" id="ARBA00022989"/>
    </source>
</evidence>
<feature type="transmembrane region" description="Helical" evidence="7">
    <location>
        <begin position="42"/>
        <end position="60"/>
    </location>
</feature>
<gene>
    <name evidence="8" type="primary">POM33</name>
    <name evidence="8" type="ORF">CAAN4_E08372</name>
</gene>
<feature type="transmembrane region" description="Helical" evidence="7">
    <location>
        <begin position="72"/>
        <end position="90"/>
    </location>
</feature>
<feature type="transmembrane region" description="Helical" evidence="7">
    <location>
        <begin position="175"/>
        <end position="194"/>
    </location>
</feature>
<evidence type="ECO:0000256" key="7">
    <source>
        <dbReference type="SAM" id="Phobius"/>
    </source>
</evidence>
<evidence type="ECO:0000256" key="6">
    <source>
        <dbReference type="SAM" id="MobiDB-lite"/>
    </source>
</evidence>
<dbReference type="PANTHER" id="PTHR12703">
    <property type="entry name" value="TRANSMEMBRANE PROTEIN 33"/>
    <property type="match status" value="1"/>
</dbReference>
<feature type="region of interest" description="Disordered" evidence="6">
    <location>
        <begin position="1"/>
        <end position="23"/>
    </location>
</feature>
<dbReference type="InterPro" id="IPR005344">
    <property type="entry name" value="TMEM33/Pom33"/>
</dbReference>
<name>A0ABP0EFJ7_9ASCO</name>
<evidence type="ECO:0000313" key="8">
    <source>
        <dbReference type="EMBL" id="CAK7908040.1"/>
    </source>
</evidence>
<dbReference type="Pfam" id="PF03661">
    <property type="entry name" value="TMEM33_Pom33"/>
    <property type="match status" value="1"/>
</dbReference>
<comment type="similarity">
    <text evidence="2">Belongs to the PER33/POM33 family.</text>
</comment>
<evidence type="ECO:0000256" key="1">
    <source>
        <dbReference type="ARBA" id="ARBA00004141"/>
    </source>
</evidence>
<sequence>MSESIKSSKSETSSSGSSAAPKVKKGGFNKEELIATVKSLQFAWFVGQLFTLLGVFFYTLTYVRVWKSSFKFWYILSLVGVAESFGVLLFQIFTRSGGKVSILLKDENTQYLLISLIFLYLRPYVIFPLIPFALFSIFHVLAYVDGTLLPIFGLENTPISKSIYTFTTSQNSSSIHLASCIEIFSFFWLLLRVVTFRKRSLIPFIVYGVFLKLRFEYSEITREYIKSIEIQVDEQVNHLNIPAIKNGWVQVKSVLRRVGGIYLVNNYNKQKST</sequence>
<dbReference type="PANTHER" id="PTHR12703:SF4">
    <property type="entry name" value="TRANSMEMBRANE PROTEIN 33"/>
    <property type="match status" value="1"/>
</dbReference>
<dbReference type="InterPro" id="IPR051645">
    <property type="entry name" value="PER33/POM33_regulator"/>
</dbReference>
<feature type="compositionally biased region" description="Low complexity" evidence="6">
    <location>
        <begin position="1"/>
        <end position="18"/>
    </location>
</feature>
<comment type="subcellular location">
    <subcellularLocation>
        <location evidence="1">Membrane</location>
        <topology evidence="1">Multi-pass membrane protein</topology>
    </subcellularLocation>
</comment>
<feature type="transmembrane region" description="Helical" evidence="7">
    <location>
        <begin position="111"/>
        <end position="144"/>
    </location>
</feature>
<organism evidence="8 9">
    <name type="scientific">[Candida] anglica</name>
    <dbReference type="NCBI Taxonomy" id="148631"/>
    <lineage>
        <taxon>Eukaryota</taxon>
        <taxon>Fungi</taxon>
        <taxon>Dikarya</taxon>
        <taxon>Ascomycota</taxon>
        <taxon>Saccharomycotina</taxon>
        <taxon>Pichiomycetes</taxon>
        <taxon>Debaryomycetaceae</taxon>
        <taxon>Kurtzmaniella</taxon>
    </lineage>
</organism>
<dbReference type="Proteomes" id="UP001497600">
    <property type="component" value="Chromosome E"/>
</dbReference>
<keyword evidence="3 7" id="KW-0812">Transmembrane</keyword>
<proteinExistence type="inferred from homology"/>
<dbReference type="EMBL" id="OZ004257">
    <property type="protein sequence ID" value="CAK7908040.1"/>
    <property type="molecule type" value="Genomic_DNA"/>
</dbReference>
<keyword evidence="5 7" id="KW-0472">Membrane</keyword>
<keyword evidence="4 7" id="KW-1133">Transmembrane helix</keyword>
<evidence type="ECO:0000256" key="5">
    <source>
        <dbReference type="ARBA" id="ARBA00023136"/>
    </source>
</evidence>